<comment type="similarity">
    <text evidence="7">Belongs to the short-chain dehydrogenases/reductases (SDR) family. ERG27 subfamily.</text>
</comment>
<dbReference type="Gene3D" id="3.40.50.720">
    <property type="entry name" value="NAD(P)-binding Rossmann-like Domain"/>
    <property type="match status" value="1"/>
</dbReference>
<accession>A0A1C7LWG8</accession>
<dbReference type="EMBL" id="LUGG01000019">
    <property type="protein sequence ID" value="OBZ68898.1"/>
    <property type="molecule type" value="Genomic_DNA"/>
</dbReference>
<evidence type="ECO:0000313" key="11">
    <source>
        <dbReference type="Proteomes" id="UP000092993"/>
    </source>
</evidence>
<keyword evidence="3" id="KW-0752">Steroid biosynthesis</keyword>
<dbReference type="InterPro" id="IPR036291">
    <property type="entry name" value="NAD(P)-bd_dom_sf"/>
</dbReference>
<evidence type="ECO:0000256" key="9">
    <source>
        <dbReference type="SAM" id="Phobius"/>
    </source>
</evidence>
<protein>
    <recommendedName>
        <fullName evidence="8">3beta-hydroxysteroid 3-dehydrogenase</fullName>
        <ecNumber evidence="8">1.1.1.270</ecNumber>
    </recommendedName>
</protein>
<sequence length="414" mass="46399">MSSKELIIVVTGANGGVGYGICQRLMIQLSQLDPADARPVFPEVSTKLSQSEYAAFRSSAAAGVTIIMACRDLNRAEVAKTKLYVVLDDHIKKLPEGSSSREYATRYRANFRLAIHRYPHISHLICNAGTATYSHLDIWAFTMDLLRAPVAAIEHPNSNIQRNGVLSSDNLGYTWQCNVFGHYVLFRTLQPLLSKYCYAVDKASLGAPARVLWMSSLESRPMYDPANDWQLIKTNHSYQASKYQMELICAELSKNTEHSQIQKILHFIVSPGITSTNMSTLLNIRIPFYRTLMLIVFYVIRLLGSPNILFSVYKAAIAAVHIALVPLVYIPASANDLPPQVYTPTHSSSERAPFALRFCSQNDRCGREYVGIMPVPVWEEYPHEGKPLLERFERLYQTFVEAERGSVDPDAGAS</sequence>
<dbReference type="Proteomes" id="UP000092993">
    <property type="component" value="Unassembled WGS sequence"/>
</dbReference>
<keyword evidence="5" id="KW-0443">Lipid metabolism</keyword>
<keyword evidence="4" id="KW-0560">Oxidoreductase</keyword>
<evidence type="ECO:0000256" key="8">
    <source>
        <dbReference type="ARBA" id="ARBA00023621"/>
    </source>
</evidence>
<evidence type="ECO:0000256" key="5">
    <source>
        <dbReference type="ARBA" id="ARBA00023098"/>
    </source>
</evidence>
<organism evidence="10 11">
    <name type="scientific">Grifola frondosa</name>
    <name type="common">Maitake</name>
    <name type="synonym">Polyporus frondosus</name>
    <dbReference type="NCBI Taxonomy" id="5627"/>
    <lineage>
        <taxon>Eukaryota</taxon>
        <taxon>Fungi</taxon>
        <taxon>Dikarya</taxon>
        <taxon>Basidiomycota</taxon>
        <taxon>Agaricomycotina</taxon>
        <taxon>Agaricomycetes</taxon>
        <taxon>Polyporales</taxon>
        <taxon>Grifolaceae</taxon>
        <taxon>Grifola</taxon>
    </lineage>
</organism>
<dbReference type="GO" id="GO:0005811">
    <property type="term" value="C:lipid droplet"/>
    <property type="evidence" value="ECO:0007669"/>
    <property type="project" value="TreeGrafter"/>
</dbReference>
<evidence type="ECO:0000256" key="3">
    <source>
        <dbReference type="ARBA" id="ARBA00022955"/>
    </source>
</evidence>
<dbReference type="InterPro" id="IPR051593">
    <property type="entry name" value="Ergosterol_Biosynth_ERG27"/>
</dbReference>
<dbReference type="InterPro" id="IPR002347">
    <property type="entry name" value="SDR_fam"/>
</dbReference>
<comment type="caution">
    <text evidence="10">The sequence shown here is derived from an EMBL/GenBank/DDBJ whole genome shotgun (WGS) entry which is preliminary data.</text>
</comment>
<dbReference type="AlphaFoldDB" id="A0A1C7LWG8"/>
<dbReference type="OrthoDB" id="9989144at2759"/>
<dbReference type="EC" id="1.1.1.270" evidence="8"/>
<dbReference type="PANTHER" id="PTHR43647">
    <property type="entry name" value="DEHYDROGENASE"/>
    <property type="match status" value="1"/>
</dbReference>
<evidence type="ECO:0000256" key="6">
    <source>
        <dbReference type="ARBA" id="ARBA00023589"/>
    </source>
</evidence>
<evidence type="ECO:0000256" key="2">
    <source>
        <dbReference type="ARBA" id="ARBA00022857"/>
    </source>
</evidence>
<keyword evidence="2" id="KW-0521">NADP</keyword>
<dbReference type="GO" id="GO:0006694">
    <property type="term" value="P:steroid biosynthetic process"/>
    <property type="evidence" value="ECO:0007669"/>
    <property type="project" value="UniProtKB-KW"/>
</dbReference>
<dbReference type="PRINTS" id="PR00081">
    <property type="entry name" value="GDHRDH"/>
</dbReference>
<reference evidence="10 11" key="1">
    <citation type="submission" date="2016-03" db="EMBL/GenBank/DDBJ databases">
        <title>Whole genome sequencing of Grifola frondosa 9006-11.</title>
        <authorList>
            <person name="Min B."/>
            <person name="Park H."/>
            <person name="Kim J.-G."/>
            <person name="Cho H."/>
            <person name="Oh Y.-L."/>
            <person name="Kong W.-S."/>
            <person name="Choi I.-G."/>
        </authorList>
    </citation>
    <scope>NUCLEOTIDE SEQUENCE [LARGE SCALE GENOMIC DNA]</scope>
    <source>
        <strain evidence="10 11">9006-11</strain>
    </source>
</reference>
<evidence type="ECO:0000256" key="1">
    <source>
        <dbReference type="ARBA" id="ARBA00022516"/>
    </source>
</evidence>
<keyword evidence="9" id="KW-1133">Transmembrane helix</keyword>
<dbReference type="OMA" id="WTGINWP"/>
<dbReference type="STRING" id="5627.A0A1C7LWG8"/>
<name>A0A1C7LWG8_GRIFR</name>
<proteinExistence type="inferred from homology"/>
<dbReference type="GO" id="GO:0000253">
    <property type="term" value="F:3-beta-hydroxysteroid 3-dehydrogenase (NADP+) activity"/>
    <property type="evidence" value="ECO:0007669"/>
    <property type="project" value="UniProtKB-EC"/>
</dbReference>
<feature type="transmembrane region" description="Helical" evidence="9">
    <location>
        <begin position="287"/>
        <end position="304"/>
    </location>
</feature>
<feature type="transmembrane region" description="Helical" evidence="9">
    <location>
        <begin position="310"/>
        <end position="330"/>
    </location>
</feature>
<dbReference type="GO" id="GO:0005789">
    <property type="term" value="C:endoplasmic reticulum membrane"/>
    <property type="evidence" value="ECO:0007669"/>
    <property type="project" value="TreeGrafter"/>
</dbReference>
<dbReference type="GO" id="GO:0005741">
    <property type="term" value="C:mitochondrial outer membrane"/>
    <property type="evidence" value="ECO:0007669"/>
    <property type="project" value="TreeGrafter"/>
</dbReference>
<gene>
    <name evidence="10" type="primary">ERG27_1</name>
    <name evidence="10" type="ORF">A0H81_11394</name>
</gene>
<keyword evidence="9" id="KW-0472">Membrane</keyword>
<dbReference type="PANTHER" id="PTHR43647:SF1">
    <property type="entry name" value="3-KETO-STEROID REDUCTASE ERG27"/>
    <property type="match status" value="1"/>
</dbReference>
<evidence type="ECO:0000256" key="4">
    <source>
        <dbReference type="ARBA" id="ARBA00023002"/>
    </source>
</evidence>
<keyword evidence="9" id="KW-0812">Transmembrane</keyword>
<evidence type="ECO:0000313" key="10">
    <source>
        <dbReference type="EMBL" id="OBZ68898.1"/>
    </source>
</evidence>
<keyword evidence="1" id="KW-0444">Lipid biosynthesis</keyword>
<keyword evidence="11" id="KW-1185">Reference proteome</keyword>
<comment type="pathway">
    <text evidence="6">Steroid biosynthesis; zymosterol biosynthesis; zymosterol from lanosterol: step 5/6.</text>
</comment>
<evidence type="ECO:0000256" key="7">
    <source>
        <dbReference type="ARBA" id="ARBA00023593"/>
    </source>
</evidence>
<dbReference type="SUPFAM" id="SSF51735">
    <property type="entry name" value="NAD(P)-binding Rossmann-fold domains"/>
    <property type="match status" value="1"/>
</dbReference>